<dbReference type="GO" id="GO:0016787">
    <property type="term" value="F:hydrolase activity"/>
    <property type="evidence" value="ECO:0007669"/>
    <property type="project" value="UniProtKB-KW"/>
</dbReference>
<keyword evidence="5" id="KW-1185">Reference proteome</keyword>
<dbReference type="SMART" id="SM00471">
    <property type="entry name" value="HDc"/>
    <property type="match status" value="1"/>
</dbReference>
<dbReference type="Gene3D" id="1.10.3210.10">
    <property type="entry name" value="Hypothetical protein af1432"/>
    <property type="match status" value="1"/>
</dbReference>
<evidence type="ECO:0000259" key="2">
    <source>
        <dbReference type="PROSITE" id="PS51831"/>
    </source>
</evidence>
<reference evidence="5" key="2">
    <citation type="journal article" date="2016" name="Int. J. Syst. Evol. Microbiol.">
        <title>Complete genome sequence and cell structure of Limnochorda pilosa, a Gram-negative spore-former within the phylum Firmicutes.</title>
        <authorList>
            <person name="Watanabe M."/>
            <person name="Kojima H."/>
            <person name="Fukui M."/>
        </authorList>
    </citation>
    <scope>NUCLEOTIDE SEQUENCE [LARGE SCALE GENOMIC DNA]</scope>
    <source>
        <strain evidence="5">HC45</strain>
    </source>
</reference>
<dbReference type="Proteomes" id="UP000065807">
    <property type="component" value="Chromosome"/>
</dbReference>
<organism evidence="4 5">
    <name type="scientific">Limnochorda pilosa</name>
    <dbReference type="NCBI Taxonomy" id="1555112"/>
    <lineage>
        <taxon>Bacteria</taxon>
        <taxon>Bacillati</taxon>
        <taxon>Bacillota</taxon>
        <taxon>Limnochordia</taxon>
        <taxon>Limnochordales</taxon>
        <taxon>Limnochordaceae</taxon>
        <taxon>Limnochorda</taxon>
    </lineage>
</organism>
<keyword evidence="4" id="KW-0378">Hydrolase</keyword>
<evidence type="ECO:0000313" key="5">
    <source>
        <dbReference type="Proteomes" id="UP000065807"/>
    </source>
</evidence>
<dbReference type="InterPro" id="IPR037522">
    <property type="entry name" value="HD_GYP_dom"/>
</dbReference>
<dbReference type="KEGG" id="lpil:LIP_2735"/>
<feature type="region of interest" description="Disordered" evidence="1">
    <location>
        <begin position="344"/>
        <end position="365"/>
    </location>
</feature>
<reference evidence="5" key="1">
    <citation type="submission" date="2015-07" db="EMBL/GenBank/DDBJ databases">
        <title>Complete genome sequence and phylogenetic analysis of Limnochorda pilosa.</title>
        <authorList>
            <person name="Watanabe M."/>
            <person name="Kojima H."/>
            <person name="Fukui M."/>
        </authorList>
    </citation>
    <scope>NUCLEOTIDE SEQUENCE [LARGE SCALE GENOMIC DNA]</scope>
    <source>
        <strain evidence="5">HC45</strain>
    </source>
</reference>
<accession>A0A0K2SN76</accession>
<evidence type="ECO:0000256" key="1">
    <source>
        <dbReference type="SAM" id="MobiDB-lite"/>
    </source>
</evidence>
<proteinExistence type="predicted"/>
<sequence>MRVFRIHRVRPGAVLARNVYLGETTLVAAGLALTPRLLEQLRGYGIQTLYVSEDGEIDHQVDRQPDLITEKTRADAARALRIYMEDTRRRLVTSARPISEVVNLILEEVLSNRTVLLELGEIRAMNDYVFGHSVAVCATSTLLGIHLGLDQIELKGLAVGAILHDVGKVRVEEAVWNKPGRLTPEEFRQVQQHAKHGFDIIRAHHDLDLRSAHVAYQHHERWDGQGYPRGLAGDEIHRFARIVSVADVFDALITDRPYRPAWARHRAIGFIQAEAGHMFDPDVVRTFLGRVAPYPVGTVVRLNTGELGKVVRLNARLPARPVVRLLGAASDDLDLAEALDQRIVGPADEEREGPGADPFEGRGEF</sequence>
<dbReference type="CDD" id="cd00077">
    <property type="entry name" value="HDc"/>
    <property type="match status" value="1"/>
</dbReference>
<dbReference type="AlphaFoldDB" id="A0A0K2SN76"/>
<dbReference type="InterPro" id="IPR006674">
    <property type="entry name" value="HD_domain"/>
</dbReference>
<evidence type="ECO:0000313" key="4">
    <source>
        <dbReference type="EMBL" id="BAS28565.1"/>
    </source>
</evidence>
<feature type="domain" description="HD" evidence="2">
    <location>
        <begin position="129"/>
        <end position="252"/>
    </location>
</feature>
<dbReference type="SUPFAM" id="SSF109604">
    <property type="entry name" value="HD-domain/PDEase-like"/>
    <property type="match status" value="1"/>
</dbReference>
<dbReference type="PROSITE" id="PS51832">
    <property type="entry name" value="HD_GYP"/>
    <property type="match status" value="1"/>
</dbReference>
<name>A0A0K2SN76_LIMPI</name>
<dbReference type="Pfam" id="PF13487">
    <property type="entry name" value="HD_5"/>
    <property type="match status" value="1"/>
</dbReference>
<dbReference type="STRING" id="1555112.LIP_2735"/>
<dbReference type="EMBL" id="AP014924">
    <property type="protein sequence ID" value="BAS28565.1"/>
    <property type="molecule type" value="Genomic_DNA"/>
</dbReference>
<protein>
    <submittedName>
        <fullName evidence="4">Phosphohydrolase</fullName>
    </submittedName>
</protein>
<dbReference type="PROSITE" id="PS51831">
    <property type="entry name" value="HD"/>
    <property type="match status" value="1"/>
</dbReference>
<dbReference type="OrthoDB" id="9798833at2"/>
<gene>
    <name evidence="4" type="ORF">LIP_2735</name>
</gene>
<evidence type="ECO:0000259" key="3">
    <source>
        <dbReference type="PROSITE" id="PS51832"/>
    </source>
</evidence>
<dbReference type="InterPro" id="IPR003607">
    <property type="entry name" value="HD/PDEase_dom"/>
</dbReference>
<dbReference type="PANTHER" id="PTHR43155">
    <property type="entry name" value="CYCLIC DI-GMP PHOSPHODIESTERASE PA4108-RELATED"/>
    <property type="match status" value="1"/>
</dbReference>
<feature type="domain" description="HD-GYP" evidence="3">
    <location>
        <begin position="107"/>
        <end position="303"/>
    </location>
</feature>
<dbReference type="PANTHER" id="PTHR43155:SF2">
    <property type="entry name" value="CYCLIC DI-GMP PHOSPHODIESTERASE PA4108"/>
    <property type="match status" value="1"/>
</dbReference>
<dbReference type="RefSeq" id="WP_068139104.1">
    <property type="nucleotide sequence ID" value="NZ_AP014924.1"/>
</dbReference>